<dbReference type="PROSITE" id="PS50082">
    <property type="entry name" value="WD_REPEATS_2"/>
    <property type="match status" value="1"/>
</dbReference>
<dbReference type="Proteomes" id="UP000054144">
    <property type="component" value="Unassembled WGS sequence"/>
</dbReference>
<feature type="domain" description="Lethal giant larvae (Lgl)-like C-terminal" evidence="5">
    <location>
        <begin position="625"/>
        <end position="1015"/>
    </location>
</feature>
<dbReference type="InterPro" id="IPR001680">
    <property type="entry name" value="WD40_rpt"/>
</dbReference>
<accession>A0A0D7AJB8</accession>
<dbReference type="GO" id="GO:0006887">
    <property type="term" value="P:exocytosis"/>
    <property type="evidence" value="ECO:0007669"/>
    <property type="project" value="UniProtKB-KW"/>
</dbReference>
<evidence type="ECO:0000256" key="1">
    <source>
        <dbReference type="ARBA" id="ARBA00008070"/>
    </source>
</evidence>
<evidence type="ECO:0000256" key="3">
    <source>
        <dbReference type="PROSITE-ProRule" id="PRU00221"/>
    </source>
</evidence>
<comment type="similarity">
    <text evidence="1">Belongs to the WD repeat L(2)GL family.</text>
</comment>
<sequence length="1103" mass="120033">MFLRKDRDDHFMDLSLDLRDGPDWMPGNLKTFEYPVDISAFAIEPISRLLAVGTSSGVIHLYGGPAVEIKLLLPDSVPVKFLQFSVNTYDIVCIDDNSHLHVWELGTTDFPKLVASVRFYGRVNCLTLSPSHSHAFITLQSGEIQTYDLACLRKSPFSIPNLWTLYEQKSAASGLSELAVTPDAKVPIDTIIHPRDLNSMFIVFGGGVILCDISARNILRAYEFILSPGAPGGAGYGAHDILHHRRPAVTALAIHPAGHFFAVGYVDGSIAFWAVEDEENPLLVRTLDTDDVHLADPVKLEAHMALTVSGESGTKEDREPIFKLTWSGFANSTDPRGGATALTILGGSSAPGSQSAGLVTLQFPPFNPVEAPKESGTLDPIIRNAMKESLTPIKSHDYITSNIVQDFLLIPRDNPHLSGSFDPEAVLMLIEGLGDTRVVEAYEFPPPSFMESHRLAQVDAECKSDEDKKDQTTTEMLAATLDEMTIVEEPHRLQIPLPLNHAAAGLLGGRLYQIEASSLSTLVEGSDTYPYSLRLRGGVAWCDELEANERTHNKYQAHRLLVAYHKDYTIQFEDMSPQLLLPASGMPLSRSFPNPLPHLTINLGPLIVDSSVFSKLSPAFRENSRISGVDFALESLECAIAFQSGEIAVAQHVSPQSRSPRSMHHAHDDPEILTLRSVFPSSGRFKPYFMLKALGGKCTAFALSDIGFLSAAYSDGSLIIIDMREPTVILRHNVSDKGKRRHSVIVHTPDAFMALKWTVSPLEKDPRLGIRLVTVKTSGELEVFTLVKGQAQAWSIRRTKGEDTVANPFHGGLFLVDSKTGNPCKANRSGLNRALNSEPAESHSILVVAGNKGVRCFSDITGDRLGKAEWGTKSGVVRSAQIIERLGSHALVAFTDQHQALVYSIPHLECIKTLPLTTVSSRATIADETGDYMSWLHNPPLETIHKSAYATLFAGRRINTLADIDFLATRPTVPAQPQPVSVGPPSLLGSWLPFNQGMSGDQLDAILAGPDRPPRREKPKKLAASSGANTDNDGITAASVVAAAQEAPSSLYDRLTGALEERGNALNDLEQQFDALGEGSRNLVAQAKKMAATQSAKMGWFGM</sequence>
<evidence type="ECO:0000313" key="6">
    <source>
        <dbReference type="EMBL" id="KIY50420.1"/>
    </source>
</evidence>
<keyword evidence="2" id="KW-0268">Exocytosis</keyword>
<keyword evidence="7" id="KW-1185">Reference proteome</keyword>
<dbReference type="GO" id="GO:0045159">
    <property type="term" value="F:myosin II binding"/>
    <property type="evidence" value="ECO:0007669"/>
    <property type="project" value="TreeGrafter"/>
</dbReference>
<dbReference type="GO" id="GO:0005737">
    <property type="term" value="C:cytoplasm"/>
    <property type="evidence" value="ECO:0007669"/>
    <property type="project" value="TreeGrafter"/>
</dbReference>
<reference evidence="6 7" key="1">
    <citation type="journal article" date="2015" name="Fungal Genet. Biol.">
        <title>Evolution of novel wood decay mechanisms in Agaricales revealed by the genome sequences of Fistulina hepatica and Cylindrobasidium torrendii.</title>
        <authorList>
            <person name="Floudas D."/>
            <person name="Held B.W."/>
            <person name="Riley R."/>
            <person name="Nagy L.G."/>
            <person name="Koehler G."/>
            <person name="Ransdell A.S."/>
            <person name="Younus H."/>
            <person name="Chow J."/>
            <person name="Chiniquy J."/>
            <person name="Lipzen A."/>
            <person name="Tritt A."/>
            <person name="Sun H."/>
            <person name="Haridas S."/>
            <person name="LaButti K."/>
            <person name="Ohm R.A."/>
            <person name="Kues U."/>
            <person name="Blanchette R.A."/>
            <person name="Grigoriev I.V."/>
            <person name="Minto R.E."/>
            <person name="Hibbett D.S."/>
        </authorList>
    </citation>
    <scope>NUCLEOTIDE SEQUENCE [LARGE SCALE GENOMIC DNA]</scope>
    <source>
        <strain evidence="6 7">ATCC 64428</strain>
    </source>
</reference>
<protein>
    <recommendedName>
        <fullName evidence="5">Lethal giant larvae (Lgl)-like C-terminal domain-containing protein</fullName>
    </recommendedName>
</protein>
<dbReference type="Gene3D" id="2.130.10.10">
    <property type="entry name" value="YVTN repeat-like/Quinoprotein amine dehydrogenase"/>
    <property type="match status" value="1"/>
</dbReference>
<dbReference type="GO" id="GO:0005096">
    <property type="term" value="F:GTPase activator activity"/>
    <property type="evidence" value="ECO:0007669"/>
    <property type="project" value="TreeGrafter"/>
</dbReference>
<dbReference type="SMART" id="SM00320">
    <property type="entry name" value="WD40"/>
    <property type="match status" value="5"/>
</dbReference>
<keyword evidence="3" id="KW-0853">WD repeat</keyword>
<proteinExistence type="inferred from homology"/>
<dbReference type="GO" id="GO:0019905">
    <property type="term" value="F:syntaxin binding"/>
    <property type="evidence" value="ECO:0007669"/>
    <property type="project" value="TreeGrafter"/>
</dbReference>
<feature type="repeat" description="WD" evidence="3">
    <location>
        <begin position="242"/>
        <end position="283"/>
    </location>
</feature>
<dbReference type="PANTHER" id="PTHR10241">
    <property type="entry name" value="LETHAL 2 GIANT LARVAE PROTEIN"/>
    <property type="match status" value="1"/>
</dbReference>
<feature type="region of interest" description="Disordered" evidence="4">
    <location>
        <begin position="1002"/>
        <end position="1030"/>
    </location>
</feature>
<dbReference type="EMBL" id="KN881675">
    <property type="protein sequence ID" value="KIY50420.1"/>
    <property type="molecule type" value="Genomic_DNA"/>
</dbReference>
<gene>
    <name evidence="6" type="ORF">FISHEDRAFT_39094</name>
</gene>
<dbReference type="CDD" id="cd15873">
    <property type="entry name" value="R-SNARE_STXBP5_6"/>
    <property type="match status" value="1"/>
</dbReference>
<organism evidence="6 7">
    <name type="scientific">Fistulina hepatica ATCC 64428</name>
    <dbReference type="NCBI Taxonomy" id="1128425"/>
    <lineage>
        <taxon>Eukaryota</taxon>
        <taxon>Fungi</taxon>
        <taxon>Dikarya</taxon>
        <taxon>Basidiomycota</taxon>
        <taxon>Agaricomycotina</taxon>
        <taxon>Agaricomycetes</taxon>
        <taxon>Agaricomycetidae</taxon>
        <taxon>Agaricales</taxon>
        <taxon>Fistulinaceae</taxon>
        <taxon>Fistulina</taxon>
    </lineage>
</organism>
<dbReference type="AlphaFoldDB" id="A0A0D7AJB8"/>
<dbReference type="InterPro" id="IPR036322">
    <property type="entry name" value="WD40_repeat_dom_sf"/>
</dbReference>
<dbReference type="OrthoDB" id="19944at2759"/>
<evidence type="ECO:0000313" key="7">
    <source>
        <dbReference type="Proteomes" id="UP000054144"/>
    </source>
</evidence>
<evidence type="ECO:0000259" key="5">
    <source>
        <dbReference type="Pfam" id="PF08596"/>
    </source>
</evidence>
<dbReference type="GO" id="GO:0006893">
    <property type="term" value="P:Golgi to plasma membrane transport"/>
    <property type="evidence" value="ECO:0007669"/>
    <property type="project" value="TreeGrafter"/>
</dbReference>
<evidence type="ECO:0000256" key="4">
    <source>
        <dbReference type="SAM" id="MobiDB-lite"/>
    </source>
</evidence>
<name>A0A0D7AJB8_9AGAR</name>
<dbReference type="Pfam" id="PF08596">
    <property type="entry name" value="Lgl_C"/>
    <property type="match status" value="1"/>
</dbReference>
<dbReference type="InterPro" id="IPR013905">
    <property type="entry name" value="Lgl_C_dom"/>
</dbReference>
<dbReference type="SUPFAM" id="SSF50978">
    <property type="entry name" value="WD40 repeat-like"/>
    <property type="match status" value="2"/>
</dbReference>
<dbReference type="InterPro" id="IPR015943">
    <property type="entry name" value="WD40/YVTN_repeat-like_dom_sf"/>
</dbReference>
<evidence type="ECO:0000256" key="2">
    <source>
        <dbReference type="ARBA" id="ARBA00022483"/>
    </source>
</evidence>
<dbReference type="PANTHER" id="PTHR10241:SF25">
    <property type="entry name" value="TOMOSYN, ISOFORM C"/>
    <property type="match status" value="1"/>
</dbReference>
<dbReference type="GO" id="GO:0005886">
    <property type="term" value="C:plasma membrane"/>
    <property type="evidence" value="ECO:0007669"/>
    <property type="project" value="TreeGrafter"/>
</dbReference>